<feature type="transmembrane region" description="Helical" evidence="5">
    <location>
        <begin position="55"/>
        <end position="78"/>
    </location>
</feature>
<sequence>MSYLDDPRVFFANERTLLAWQRTAIALMGLGFVIERFGLFMRVMGVGSSVPAGHLSLSLVFGVMFLLCGATVSFLSAFQFSRFLRHLSASEIPLQYAVWLGPAINYVVGFSALAMACWFVLTG</sequence>
<proteinExistence type="predicted"/>
<comment type="subcellular location">
    <subcellularLocation>
        <location evidence="1">Endomembrane system</location>
        <topology evidence="1">Multi-pass membrane protein</topology>
    </subcellularLocation>
</comment>
<evidence type="ECO:0000256" key="5">
    <source>
        <dbReference type="SAM" id="Phobius"/>
    </source>
</evidence>
<accession>A0ABW1TUQ3</accession>
<evidence type="ECO:0000313" key="8">
    <source>
        <dbReference type="Proteomes" id="UP001596270"/>
    </source>
</evidence>
<dbReference type="Proteomes" id="UP001596270">
    <property type="component" value="Unassembled WGS sequence"/>
</dbReference>
<feature type="transmembrane region" description="Helical" evidence="5">
    <location>
        <begin position="98"/>
        <end position="121"/>
    </location>
</feature>
<keyword evidence="4 5" id="KW-0472">Membrane</keyword>
<reference evidence="8" key="1">
    <citation type="journal article" date="2019" name="Int. J. Syst. Evol. Microbiol.">
        <title>The Global Catalogue of Microorganisms (GCM) 10K type strain sequencing project: providing services to taxonomists for standard genome sequencing and annotation.</title>
        <authorList>
            <consortium name="The Broad Institute Genomics Platform"/>
            <consortium name="The Broad Institute Genome Sequencing Center for Infectious Disease"/>
            <person name="Wu L."/>
            <person name="Ma J."/>
        </authorList>
    </citation>
    <scope>NUCLEOTIDE SEQUENCE [LARGE SCALE GENOMIC DNA]</scope>
    <source>
        <strain evidence="8">CCUG 39402</strain>
    </source>
</reference>
<dbReference type="InterPro" id="IPR003807">
    <property type="entry name" value="DUF202"/>
</dbReference>
<dbReference type="EMBL" id="JBHSRS010000015">
    <property type="protein sequence ID" value="MFC6281035.1"/>
    <property type="molecule type" value="Genomic_DNA"/>
</dbReference>
<evidence type="ECO:0000256" key="4">
    <source>
        <dbReference type="ARBA" id="ARBA00023136"/>
    </source>
</evidence>
<evidence type="ECO:0000256" key="2">
    <source>
        <dbReference type="ARBA" id="ARBA00022692"/>
    </source>
</evidence>
<keyword evidence="8" id="KW-1185">Reference proteome</keyword>
<gene>
    <name evidence="7" type="ORF">ACFQND_07300</name>
</gene>
<evidence type="ECO:0000256" key="1">
    <source>
        <dbReference type="ARBA" id="ARBA00004127"/>
    </source>
</evidence>
<feature type="transmembrane region" description="Helical" evidence="5">
    <location>
        <begin position="20"/>
        <end position="43"/>
    </location>
</feature>
<name>A0ABW1TUQ3_9BURK</name>
<comment type="caution">
    <text evidence="7">The sequence shown here is derived from an EMBL/GenBank/DDBJ whole genome shotgun (WGS) entry which is preliminary data.</text>
</comment>
<keyword evidence="3 5" id="KW-1133">Transmembrane helix</keyword>
<dbReference type="Pfam" id="PF02656">
    <property type="entry name" value="DUF202"/>
    <property type="match status" value="1"/>
</dbReference>
<evidence type="ECO:0000259" key="6">
    <source>
        <dbReference type="Pfam" id="PF02656"/>
    </source>
</evidence>
<evidence type="ECO:0000256" key="3">
    <source>
        <dbReference type="ARBA" id="ARBA00022989"/>
    </source>
</evidence>
<dbReference type="RefSeq" id="WP_371436028.1">
    <property type="nucleotide sequence ID" value="NZ_JBHSRS010000015.1"/>
</dbReference>
<protein>
    <submittedName>
        <fullName evidence="7">YidH family protein</fullName>
    </submittedName>
</protein>
<evidence type="ECO:0000313" key="7">
    <source>
        <dbReference type="EMBL" id="MFC6281035.1"/>
    </source>
</evidence>
<keyword evidence="2 5" id="KW-0812">Transmembrane</keyword>
<feature type="domain" description="DUF202" evidence="6">
    <location>
        <begin position="8"/>
        <end position="85"/>
    </location>
</feature>
<organism evidence="7 8">
    <name type="scientific">Polaromonas aquatica</name>
    <dbReference type="NCBI Taxonomy" id="332657"/>
    <lineage>
        <taxon>Bacteria</taxon>
        <taxon>Pseudomonadati</taxon>
        <taxon>Pseudomonadota</taxon>
        <taxon>Betaproteobacteria</taxon>
        <taxon>Burkholderiales</taxon>
        <taxon>Comamonadaceae</taxon>
        <taxon>Polaromonas</taxon>
    </lineage>
</organism>